<gene>
    <name evidence="4" type="primary">LOC118425027</name>
</gene>
<keyword evidence="1" id="KW-0732">Signal</keyword>
<proteinExistence type="predicted"/>
<protein>
    <submittedName>
        <fullName evidence="4">Uncharacterized protein LOC118425027</fullName>
    </submittedName>
</protein>
<dbReference type="SUPFAM" id="SSF49785">
    <property type="entry name" value="Galactose-binding domain-like"/>
    <property type="match status" value="1"/>
</dbReference>
<dbReference type="PANTHER" id="PTHR46549:SF1">
    <property type="entry name" value="MACPF DOMAIN-CONTAINING PROTEIN"/>
    <property type="match status" value="1"/>
</dbReference>
<keyword evidence="3" id="KW-1185">Reference proteome</keyword>
<organism evidence="3 4">
    <name type="scientific">Branchiostoma floridae</name>
    <name type="common">Florida lancelet</name>
    <name type="synonym">Amphioxus</name>
    <dbReference type="NCBI Taxonomy" id="7739"/>
    <lineage>
        <taxon>Eukaryota</taxon>
        <taxon>Metazoa</taxon>
        <taxon>Chordata</taxon>
        <taxon>Cephalochordata</taxon>
        <taxon>Leptocardii</taxon>
        <taxon>Amphioxiformes</taxon>
        <taxon>Branchiostomatidae</taxon>
        <taxon>Branchiostoma</taxon>
    </lineage>
</organism>
<dbReference type="Pfam" id="PF22633">
    <property type="entry name" value="F5_F8_type_C_2"/>
    <property type="match status" value="1"/>
</dbReference>
<dbReference type="OrthoDB" id="10062607at2759"/>
<dbReference type="RefSeq" id="XP_035689735.1">
    <property type="nucleotide sequence ID" value="XM_035833842.1"/>
</dbReference>
<evidence type="ECO:0000256" key="1">
    <source>
        <dbReference type="SAM" id="SignalP"/>
    </source>
</evidence>
<dbReference type="GeneID" id="118425027"/>
<feature type="chain" id="PRO_5039902495" evidence="1">
    <location>
        <begin position="24"/>
        <end position="281"/>
    </location>
</feature>
<reference evidence="4" key="2">
    <citation type="submission" date="2025-08" db="UniProtKB">
        <authorList>
            <consortium name="RefSeq"/>
        </authorList>
    </citation>
    <scope>IDENTIFICATION</scope>
    <source>
        <strain evidence="4">S238N-H82</strain>
        <tissue evidence="4">Testes</tissue>
    </source>
</reference>
<reference evidence="3" key="1">
    <citation type="journal article" date="2020" name="Nat. Ecol. Evol.">
        <title>Deeply conserved synteny resolves early events in vertebrate evolution.</title>
        <authorList>
            <person name="Simakov O."/>
            <person name="Marletaz F."/>
            <person name="Yue J.X."/>
            <person name="O'Connell B."/>
            <person name="Jenkins J."/>
            <person name="Brandt A."/>
            <person name="Calef R."/>
            <person name="Tung C.H."/>
            <person name="Huang T.K."/>
            <person name="Schmutz J."/>
            <person name="Satoh N."/>
            <person name="Yu J.K."/>
            <person name="Putnam N.H."/>
            <person name="Green R.E."/>
            <person name="Rokhsar D.S."/>
        </authorList>
    </citation>
    <scope>NUCLEOTIDE SEQUENCE [LARGE SCALE GENOMIC DNA]</scope>
    <source>
        <strain evidence="3">S238N-H82</strain>
    </source>
</reference>
<dbReference type="InterPro" id="IPR000421">
    <property type="entry name" value="FA58C"/>
</dbReference>
<dbReference type="InterPro" id="IPR008979">
    <property type="entry name" value="Galactose-bd-like_sf"/>
</dbReference>
<evidence type="ECO:0000313" key="3">
    <source>
        <dbReference type="Proteomes" id="UP000001554"/>
    </source>
</evidence>
<accession>A0A9J7N4G4</accession>
<dbReference type="PROSITE" id="PS50022">
    <property type="entry name" value="FA58C_3"/>
    <property type="match status" value="1"/>
</dbReference>
<feature type="domain" description="F5/8 type C" evidence="2">
    <location>
        <begin position="51"/>
        <end position="202"/>
    </location>
</feature>
<name>A0A9J7N4G4_BRAFL</name>
<sequence>MDKLLLVTAILSVAAVSLPRVESSLCRGDVPAPSCSCQDGVVEGNGRCTLCSCTADGQPRDCLVVRLLRDPSWVVDSAGNGDAARALDGDTRTYWNPRFLGQNYNNWYIVLDLTAPFTITRVDVTNVGDTAHDATAFTLQKSQLGSPYNWEDVVTVTTVQAGTNRRQEFGGFQGTARYWRFRITRTYSGWQPWLKELDLHGDDLTAPCETVHAANCLATSPGYGPPGNQPCNVTLDIHEGIRSIDNPLQVHQCGNIIINTLVSFQCDHAYKVSFGVSISYE</sequence>
<evidence type="ECO:0000259" key="2">
    <source>
        <dbReference type="PROSITE" id="PS50022"/>
    </source>
</evidence>
<dbReference type="AlphaFoldDB" id="A0A9J7N4G4"/>
<dbReference type="KEGG" id="bfo:118425027"/>
<dbReference type="Gene3D" id="2.60.120.260">
    <property type="entry name" value="Galactose-binding domain-like"/>
    <property type="match status" value="1"/>
</dbReference>
<dbReference type="PANTHER" id="PTHR46549">
    <property type="entry name" value="MACPF DOMAIN-CONTAINING PROTEIN"/>
    <property type="match status" value="1"/>
</dbReference>
<feature type="signal peptide" evidence="1">
    <location>
        <begin position="1"/>
        <end position="23"/>
    </location>
</feature>
<evidence type="ECO:0000313" key="4">
    <source>
        <dbReference type="RefSeq" id="XP_035689735.1"/>
    </source>
</evidence>
<dbReference type="Proteomes" id="UP000001554">
    <property type="component" value="Chromosome 10"/>
</dbReference>